<dbReference type="EMBL" id="JAAZON010000618">
    <property type="protein sequence ID" value="NMC64187.1"/>
    <property type="molecule type" value="Genomic_DNA"/>
</dbReference>
<organism evidence="3 4">
    <name type="scientific">SAR324 cluster bacterium</name>
    <dbReference type="NCBI Taxonomy" id="2024889"/>
    <lineage>
        <taxon>Bacteria</taxon>
        <taxon>Deltaproteobacteria</taxon>
        <taxon>SAR324 cluster</taxon>
    </lineage>
</organism>
<dbReference type="PANTHER" id="PTHR43566:SF2">
    <property type="entry name" value="DUF4143 DOMAIN-CONTAINING PROTEIN"/>
    <property type="match status" value="1"/>
</dbReference>
<evidence type="ECO:0000259" key="2">
    <source>
        <dbReference type="Pfam" id="PF13635"/>
    </source>
</evidence>
<dbReference type="Pfam" id="PF13173">
    <property type="entry name" value="AAA_14"/>
    <property type="match status" value="1"/>
</dbReference>
<dbReference type="AlphaFoldDB" id="A0A7X9FTS4"/>
<accession>A0A7X9FTS4</accession>
<dbReference type="InterPro" id="IPR011335">
    <property type="entry name" value="Restrct_endonuc-II-like"/>
</dbReference>
<keyword evidence="3" id="KW-0067">ATP-binding</keyword>
<dbReference type="SUPFAM" id="SSF52540">
    <property type="entry name" value="P-loop containing nucleoside triphosphate hydrolases"/>
    <property type="match status" value="1"/>
</dbReference>
<dbReference type="GO" id="GO:0005524">
    <property type="term" value="F:ATP binding"/>
    <property type="evidence" value="ECO:0007669"/>
    <property type="project" value="UniProtKB-KW"/>
</dbReference>
<keyword evidence="3" id="KW-0547">Nucleotide-binding</keyword>
<proteinExistence type="predicted"/>
<dbReference type="Proteomes" id="UP000524246">
    <property type="component" value="Unassembled WGS sequence"/>
</dbReference>
<protein>
    <submittedName>
        <fullName evidence="3">ATP-binding protein</fullName>
    </submittedName>
</protein>
<name>A0A7X9FTS4_9DELT</name>
<dbReference type="SUPFAM" id="SSF52980">
    <property type="entry name" value="Restriction endonuclease-like"/>
    <property type="match status" value="1"/>
</dbReference>
<sequence length="383" mass="44804">MFRRIINPLRTNSFFLFGARATGKSTYIQAQFRPEKALCFDLLDPEQEDRYTKNPKLVEQLIETQKPEWVVIDEVQRIPKLLNIAHRLIERDKQKFILLGSSARKLKRGLGNLLAGRAFVHELFPLTTHELGHEFDLKEVMQWGSLPHIFSFASELERKRFLRSYVQTYLREEIQQEQIVRRLDPFRLFLDIAAQNSGKIINAHRIGSEAGCDGKTVLNYFQILEATYVGFFLPAFHLSIRKSQRQKPKFYFFDIGIKRTLDQTLGDNITPKTSSYGELFEHWVVQEIYRLNSYTEHDYRLSYFQTPKGAEIDLILTRSKQHYLIEIKSTDAIDEIEVRSLGRFAADFGGSATAVYLSQSSIRVDIEGVQCWNWKDWLRTFFV</sequence>
<dbReference type="PANTHER" id="PTHR43566">
    <property type="entry name" value="CONSERVED PROTEIN"/>
    <property type="match status" value="1"/>
</dbReference>
<evidence type="ECO:0000313" key="3">
    <source>
        <dbReference type="EMBL" id="NMC64187.1"/>
    </source>
</evidence>
<gene>
    <name evidence="3" type="ORF">GYA55_13565</name>
</gene>
<dbReference type="Pfam" id="PF13635">
    <property type="entry name" value="DUF4143"/>
    <property type="match status" value="1"/>
</dbReference>
<evidence type="ECO:0000313" key="4">
    <source>
        <dbReference type="Proteomes" id="UP000524246"/>
    </source>
</evidence>
<dbReference type="InterPro" id="IPR025420">
    <property type="entry name" value="DUF4143"/>
</dbReference>
<feature type="domain" description="AAA" evidence="1">
    <location>
        <begin position="13"/>
        <end position="131"/>
    </location>
</feature>
<dbReference type="InterPro" id="IPR027417">
    <property type="entry name" value="P-loop_NTPase"/>
</dbReference>
<feature type="domain" description="DUF4143" evidence="2">
    <location>
        <begin position="172"/>
        <end position="329"/>
    </location>
</feature>
<reference evidence="3 4" key="1">
    <citation type="journal article" date="2020" name="Biotechnol. Biofuels">
        <title>New insights from the biogas microbiome by comprehensive genome-resolved metagenomics of nearly 1600 species originating from multiple anaerobic digesters.</title>
        <authorList>
            <person name="Campanaro S."/>
            <person name="Treu L."/>
            <person name="Rodriguez-R L.M."/>
            <person name="Kovalovszki A."/>
            <person name="Ziels R.M."/>
            <person name="Maus I."/>
            <person name="Zhu X."/>
            <person name="Kougias P.G."/>
            <person name="Basile A."/>
            <person name="Luo G."/>
            <person name="Schluter A."/>
            <person name="Konstantinidis K.T."/>
            <person name="Angelidaki I."/>
        </authorList>
    </citation>
    <scope>NUCLEOTIDE SEQUENCE [LARGE SCALE GENOMIC DNA]</scope>
    <source>
        <strain evidence="3">AS27yjCOA_65</strain>
    </source>
</reference>
<evidence type="ECO:0000259" key="1">
    <source>
        <dbReference type="Pfam" id="PF13173"/>
    </source>
</evidence>
<dbReference type="InterPro" id="IPR041682">
    <property type="entry name" value="AAA_14"/>
</dbReference>
<comment type="caution">
    <text evidence="3">The sequence shown here is derived from an EMBL/GenBank/DDBJ whole genome shotgun (WGS) entry which is preliminary data.</text>
</comment>